<reference evidence="6 9" key="3">
    <citation type="journal article" date="2022" name="Microbiol. Res.">
        <title>Comparative genome analysis, predicted lifestyle and antimicrobial strategies of Lactococcus carnosus and Lactococcus paracarnosus isolated from meat.</title>
        <authorList>
            <person name="Werum V."/>
            <person name="Ehrmann M."/>
            <person name="Vogel R."/>
            <person name="Hilgarth M."/>
        </authorList>
    </citation>
    <scope>NUCLEOTIDE SEQUENCE [LARGE SCALE GENOMIC DNA]</scope>
    <source>
        <strain evidence="6 9">TMW21897</strain>
    </source>
</reference>
<dbReference type="EMBL" id="CP017195">
    <property type="protein sequence ID" value="QDJ28887.1"/>
    <property type="molecule type" value="Genomic_DNA"/>
</dbReference>
<reference evidence="7 8" key="1">
    <citation type="submission" date="2016-09" db="EMBL/GenBank/DDBJ databases">
        <title>Lactic acid bacteria from MAP meat Genome sequencing and assembly.</title>
        <authorList>
            <person name="Behr J."/>
            <person name="Hilgarth M."/>
            <person name="Vogel R.F."/>
        </authorList>
    </citation>
    <scope>NUCLEOTIDE SEQUENCE [LARGE SCALE GENOMIC DNA]</scope>
    <source>
        <strain evidence="7 8">TMW21615</strain>
    </source>
</reference>
<evidence type="ECO:0000256" key="3">
    <source>
        <dbReference type="ARBA" id="ARBA00023163"/>
    </source>
</evidence>
<reference evidence="6" key="2">
    <citation type="submission" date="2020-01" db="EMBL/GenBank/DDBJ databases">
        <authorList>
            <person name="Hilgarth M."/>
            <person name="Vogel R.F."/>
        </authorList>
    </citation>
    <scope>NUCLEOTIDE SEQUENCE</scope>
    <source>
        <strain evidence="6">TMW21897</strain>
    </source>
</reference>
<gene>
    <name evidence="7" type="ORF">BHS01_10265</name>
    <name evidence="6" type="ORF">GYN19_02760</name>
</gene>
<keyword evidence="1" id="KW-0805">Transcription regulation</keyword>
<keyword evidence="9" id="KW-1185">Reference proteome</keyword>
<dbReference type="Pfam" id="PF01037">
    <property type="entry name" value="AsnC_trans_reg"/>
    <property type="match status" value="1"/>
</dbReference>
<dbReference type="PANTHER" id="PTHR30154:SF55">
    <property type="entry name" value="HTH-TYPE TRANSCRIPTIONAL REGULATOR LRPB"/>
    <property type="match status" value="1"/>
</dbReference>
<dbReference type="SUPFAM" id="SSF54909">
    <property type="entry name" value="Dimeric alpha+beta barrel"/>
    <property type="match status" value="1"/>
</dbReference>
<proteinExistence type="predicted"/>
<evidence type="ECO:0000259" key="4">
    <source>
        <dbReference type="Pfam" id="PF01037"/>
    </source>
</evidence>
<sequence length="139" mass="16160">MKGISLDNIDHQILAYLKSNAKLTNKDIGQLIHMTGQAVGIRINKLIGAGHIQNYTISIKYDHKQFIRVFMDNNQYDTFESAVNRYLEVDDFYKVSGQACYMIVGHFSHERLAQFITTISRWGRYSIETVIDNRKKDRQ</sequence>
<dbReference type="KEGG" id="lpaa:BHS01_10265"/>
<dbReference type="InterPro" id="IPR000485">
    <property type="entry name" value="AsnC-type_HTH_dom"/>
</dbReference>
<dbReference type="Proteomes" id="UP000516280">
    <property type="component" value="Chromosome"/>
</dbReference>
<evidence type="ECO:0000313" key="9">
    <source>
        <dbReference type="Proteomes" id="UP001522462"/>
    </source>
</evidence>
<dbReference type="SUPFAM" id="SSF46785">
    <property type="entry name" value="Winged helix' DNA-binding domain"/>
    <property type="match status" value="1"/>
</dbReference>
<dbReference type="InterPro" id="IPR011008">
    <property type="entry name" value="Dimeric_a/b-barrel"/>
</dbReference>
<dbReference type="GO" id="GO:0043565">
    <property type="term" value="F:sequence-specific DNA binding"/>
    <property type="evidence" value="ECO:0007669"/>
    <property type="project" value="InterPro"/>
</dbReference>
<dbReference type="Proteomes" id="UP001522462">
    <property type="component" value="Unassembled WGS sequence"/>
</dbReference>
<feature type="domain" description="HTH asnC-type" evidence="5">
    <location>
        <begin position="6"/>
        <end position="46"/>
    </location>
</feature>
<dbReference type="InterPro" id="IPR019888">
    <property type="entry name" value="Tscrpt_reg_AsnC-like"/>
</dbReference>
<dbReference type="InterPro" id="IPR036388">
    <property type="entry name" value="WH-like_DNA-bd_sf"/>
</dbReference>
<evidence type="ECO:0000259" key="5">
    <source>
        <dbReference type="Pfam" id="PF13404"/>
    </source>
</evidence>
<dbReference type="GO" id="GO:0043200">
    <property type="term" value="P:response to amino acid"/>
    <property type="evidence" value="ECO:0007669"/>
    <property type="project" value="TreeGrafter"/>
</dbReference>
<dbReference type="InterPro" id="IPR019887">
    <property type="entry name" value="Tscrpt_reg_AsnC/Lrp_C"/>
</dbReference>
<evidence type="ECO:0000313" key="7">
    <source>
        <dbReference type="EMBL" id="QDJ28887.1"/>
    </source>
</evidence>
<evidence type="ECO:0000256" key="2">
    <source>
        <dbReference type="ARBA" id="ARBA00023125"/>
    </source>
</evidence>
<keyword evidence="3" id="KW-0804">Transcription</keyword>
<evidence type="ECO:0000256" key="1">
    <source>
        <dbReference type="ARBA" id="ARBA00023015"/>
    </source>
</evidence>
<dbReference type="Gene3D" id="1.10.10.10">
    <property type="entry name" value="Winged helix-like DNA-binding domain superfamily/Winged helix DNA-binding domain"/>
    <property type="match status" value="1"/>
</dbReference>
<keyword evidence="2" id="KW-0238">DNA-binding</keyword>
<dbReference type="GO" id="GO:0005829">
    <property type="term" value="C:cytosol"/>
    <property type="evidence" value="ECO:0007669"/>
    <property type="project" value="TreeGrafter"/>
</dbReference>
<dbReference type="SMART" id="SM00344">
    <property type="entry name" value="HTH_ASNC"/>
    <property type="match status" value="1"/>
</dbReference>
<dbReference type="Gene3D" id="3.30.70.920">
    <property type="match status" value="1"/>
</dbReference>
<feature type="domain" description="Transcription regulator AsnC/Lrp ligand binding" evidence="4">
    <location>
        <begin position="67"/>
        <end position="120"/>
    </location>
</feature>
<dbReference type="AlphaFoldDB" id="A0A7L4WF82"/>
<dbReference type="PANTHER" id="PTHR30154">
    <property type="entry name" value="LEUCINE-RESPONSIVE REGULATORY PROTEIN"/>
    <property type="match status" value="1"/>
</dbReference>
<dbReference type="RefSeq" id="WP_109835160.1">
    <property type="nucleotide sequence ID" value="NZ_JAAECY010000011.1"/>
</dbReference>
<name>A0A7L4WF82_9LACT</name>
<dbReference type="InterPro" id="IPR036390">
    <property type="entry name" value="WH_DNA-bd_sf"/>
</dbReference>
<protein>
    <submittedName>
        <fullName evidence="6 7">Transcriptional regulator</fullName>
    </submittedName>
</protein>
<dbReference type="Pfam" id="PF13404">
    <property type="entry name" value="HTH_AsnC-type"/>
    <property type="match status" value="1"/>
</dbReference>
<evidence type="ECO:0000313" key="6">
    <source>
        <dbReference type="EMBL" id="MCJ1976879.1"/>
    </source>
</evidence>
<dbReference type="EMBL" id="JAAEDA010000002">
    <property type="protein sequence ID" value="MCJ1976879.1"/>
    <property type="molecule type" value="Genomic_DNA"/>
</dbReference>
<evidence type="ECO:0000313" key="8">
    <source>
        <dbReference type="Proteomes" id="UP000516280"/>
    </source>
</evidence>
<organism evidence="7 8">
    <name type="scientific">Pseudolactococcus paracarnosus</name>
    <dbReference type="NCBI Taxonomy" id="2749962"/>
    <lineage>
        <taxon>Bacteria</taxon>
        <taxon>Bacillati</taxon>
        <taxon>Bacillota</taxon>
        <taxon>Bacilli</taxon>
        <taxon>Lactobacillales</taxon>
        <taxon>Streptococcaceae</taxon>
        <taxon>Pseudolactococcus</taxon>
    </lineage>
</organism>
<accession>A0A7L4WF82</accession>